<evidence type="ECO:0000256" key="11">
    <source>
        <dbReference type="RuleBase" id="RU362031"/>
    </source>
</evidence>
<proteinExistence type="inferred from homology"/>
<dbReference type="Proteomes" id="UP000614714">
    <property type="component" value="Unassembled WGS sequence"/>
</dbReference>
<dbReference type="SMART" id="SM00228">
    <property type="entry name" value="PDZ"/>
    <property type="match status" value="1"/>
</dbReference>
<keyword evidence="8 11" id="KW-1133">Transmembrane helix</keyword>
<dbReference type="PANTHER" id="PTHR42837">
    <property type="entry name" value="REGULATOR OF SIGMA-E PROTEASE RSEP"/>
    <property type="match status" value="1"/>
</dbReference>
<dbReference type="InterPro" id="IPR041489">
    <property type="entry name" value="PDZ_6"/>
</dbReference>
<keyword evidence="4" id="KW-0645">Protease</keyword>
<evidence type="ECO:0000256" key="8">
    <source>
        <dbReference type="ARBA" id="ARBA00022989"/>
    </source>
</evidence>
<accession>A0ABS0YG48</accession>
<evidence type="ECO:0000256" key="4">
    <source>
        <dbReference type="ARBA" id="ARBA00022670"/>
    </source>
</evidence>
<dbReference type="PANTHER" id="PTHR42837:SF2">
    <property type="entry name" value="MEMBRANE METALLOPROTEASE ARASP2, CHLOROPLASTIC-RELATED"/>
    <property type="match status" value="1"/>
</dbReference>
<evidence type="ECO:0000256" key="2">
    <source>
        <dbReference type="ARBA" id="ARBA00004141"/>
    </source>
</evidence>
<name>A0ABS0YG48_9BACT</name>
<keyword evidence="7 11" id="KW-0862">Zinc</keyword>
<dbReference type="Gene3D" id="2.30.42.10">
    <property type="match status" value="1"/>
</dbReference>
<dbReference type="GO" id="GO:0008237">
    <property type="term" value="F:metallopeptidase activity"/>
    <property type="evidence" value="ECO:0007669"/>
    <property type="project" value="UniProtKB-KW"/>
</dbReference>
<dbReference type="EMBL" id="JAEMHL010000007">
    <property type="protein sequence ID" value="MBJ6751270.1"/>
    <property type="molecule type" value="Genomic_DNA"/>
</dbReference>
<dbReference type="InterPro" id="IPR008915">
    <property type="entry name" value="Peptidase_M50"/>
</dbReference>
<keyword evidence="5 11" id="KW-0812">Transmembrane</keyword>
<keyword evidence="10 11" id="KW-0472">Membrane</keyword>
<comment type="subcellular location">
    <subcellularLocation>
        <location evidence="2">Membrane</location>
        <topology evidence="2">Multi-pass membrane protein</topology>
    </subcellularLocation>
</comment>
<evidence type="ECO:0000256" key="10">
    <source>
        <dbReference type="ARBA" id="ARBA00023136"/>
    </source>
</evidence>
<dbReference type="InterPro" id="IPR001478">
    <property type="entry name" value="PDZ"/>
</dbReference>
<comment type="similarity">
    <text evidence="3 11">Belongs to the peptidase M50B family.</text>
</comment>
<dbReference type="InterPro" id="IPR004387">
    <property type="entry name" value="Pept_M50_Zn"/>
</dbReference>
<evidence type="ECO:0000256" key="7">
    <source>
        <dbReference type="ARBA" id="ARBA00022833"/>
    </source>
</evidence>
<sequence length="357" mass="38551">MSIFWAIIALGALIFIHELGHFLFAKAFKVGVEKFSLGFGPKVISKQVGETEYLLSALPLGGYVKMVGEGESEEVELSEEDRKRSFADKPVLQRIFIVAAGPVFNLLFAYVIFIVIYMFLGVPAVTTKVGEVLPDKPAARAGIKTGDAIRSVNGRPVTRWDEFAKIIFDGKAVPVQLEVQRGSSLLKFTMVPETTTSKNLLGEKVTRPVIGVVAAGETVTDHFPPGEAIVKGSAQCWNVIELTVLSLVRLVERAIPLDNIGGPIMIVKMAGEQAAAGGVSFLAFVALLSVNLGVLNLLPVPILDGGHLAFFFIELVTGKPLSKRTREIAQQVGLVLLISLMMLAFYNDIARMIASKA</sequence>
<dbReference type="EC" id="3.4.24.-" evidence="11"/>
<dbReference type="Pfam" id="PF02163">
    <property type="entry name" value="Peptidase_M50"/>
    <property type="match status" value="1"/>
</dbReference>
<reference evidence="13 14" key="1">
    <citation type="submission" date="2020-12" db="EMBL/GenBank/DDBJ databases">
        <title>Geomonas sp. Red421, isolated from paddy soil.</title>
        <authorList>
            <person name="Xu Z."/>
            <person name="Zhang Z."/>
            <person name="Masuda Y."/>
            <person name="Itoh H."/>
            <person name="Senoo K."/>
        </authorList>
    </citation>
    <scope>NUCLEOTIDE SEQUENCE [LARGE SCALE GENOMIC DNA]</scope>
    <source>
        <strain evidence="13 14">Red421</strain>
    </source>
</reference>
<evidence type="ECO:0000256" key="9">
    <source>
        <dbReference type="ARBA" id="ARBA00023049"/>
    </source>
</evidence>
<evidence type="ECO:0000256" key="6">
    <source>
        <dbReference type="ARBA" id="ARBA00022801"/>
    </source>
</evidence>
<dbReference type="RefSeq" id="WP_199389751.1">
    <property type="nucleotide sequence ID" value="NZ_JAEMHL010000007.1"/>
</dbReference>
<organism evidence="13 14">
    <name type="scientific">Geomonas anaerohicana</name>
    <dbReference type="NCBI Taxonomy" id="2798583"/>
    <lineage>
        <taxon>Bacteria</taxon>
        <taxon>Pseudomonadati</taxon>
        <taxon>Thermodesulfobacteriota</taxon>
        <taxon>Desulfuromonadia</taxon>
        <taxon>Geobacterales</taxon>
        <taxon>Geobacteraceae</taxon>
        <taxon>Geomonas</taxon>
    </lineage>
</organism>
<dbReference type="PROSITE" id="PS50106">
    <property type="entry name" value="PDZ"/>
    <property type="match status" value="1"/>
</dbReference>
<dbReference type="CDD" id="cd23081">
    <property type="entry name" value="cpPDZ_EcRseP-like"/>
    <property type="match status" value="1"/>
</dbReference>
<evidence type="ECO:0000256" key="5">
    <source>
        <dbReference type="ARBA" id="ARBA00022692"/>
    </source>
</evidence>
<dbReference type="InterPro" id="IPR036034">
    <property type="entry name" value="PDZ_sf"/>
</dbReference>
<evidence type="ECO:0000313" key="13">
    <source>
        <dbReference type="EMBL" id="MBJ6751270.1"/>
    </source>
</evidence>
<feature type="transmembrane region" description="Helical" evidence="11">
    <location>
        <begin position="328"/>
        <end position="346"/>
    </location>
</feature>
<gene>
    <name evidence="13" type="primary">rseP</name>
    <name evidence="13" type="ORF">JFN91_13705</name>
</gene>
<comment type="cofactor">
    <cofactor evidence="1 11">
        <name>Zn(2+)</name>
        <dbReference type="ChEBI" id="CHEBI:29105"/>
    </cofactor>
</comment>
<keyword evidence="9 11" id="KW-0482">Metalloprotease</keyword>
<evidence type="ECO:0000259" key="12">
    <source>
        <dbReference type="PROSITE" id="PS50106"/>
    </source>
</evidence>
<keyword evidence="14" id="KW-1185">Reference proteome</keyword>
<feature type="transmembrane region" description="Helical" evidence="11">
    <location>
        <begin position="274"/>
        <end position="298"/>
    </location>
</feature>
<dbReference type="SUPFAM" id="SSF50156">
    <property type="entry name" value="PDZ domain-like"/>
    <property type="match status" value="1"/>
</dbReference>
<dbReference type="Pfam" id="PF17820">
    <property type="entry name" value="PDZ_6"/>
    <property type="match status" value="1"/>
</dbReference>
<keyword evidence="6 11" id="KW-0378">Hydrolase</keyword>
<evidence type="ECO:0000256" key="1">
    <source>
        <dbReference type="ARBA" id="ARBA00001947"/>
    </source>
</evidence>
<evidence type="ECO:0000256" key="3">
    <source>
        <dbReference type="ARBA" id="ARBA00007931"/>
    </source>
</evidence>
<evidence type="ECO:0000313" key="14">
    <source>
        <dbReference type="Proteomes" id="UP000614714"/>
    </source>
</evidence>
<dbReference type="NCBIfam" id="TIGR00054">
    <property type="entry name" value="RIP metalloprotease RseP"/>
    <property type="match status" value="1"/>
</dbReference>
<keyword evidence="11" id="KW-0479">Metal-binding</keyword>
<dbReference type="CDD" id="cd06163">
    <property type="entry name" value="S2P-M50_PDZ_RseP-like"/>
    <property type="match status" value="1"/>
</dbReference>
<feature type="transmembrane region" description="Helical" evidence="11">
    <location>
        <begin position="95"/>
        <end position="120"/>
    </location>
</feature>
<comment type="caution">
    <text evidence="13">The sequence shown here is derived from an EMBL/GenBank/DDBJ whole genome shotgun (WGS) entry which is preliminary data.</text>
</comment>
<feature type="domain" description="PDZ" evidence="12">
    <location>
        <begin position="120"/>
        <end position="157"/>
    </location>
</feature>
<protein>
    <recommendedName>
        <fullName evidence="11">Zinc metalloprotease</fullName>
        <ecNumber evidence="11">3.4.24.-</ecNumber>
    </recommendedName>
</protein>